<dbReference type="Proteomes" id="UP001597277">
    <property type="component" value="Unassembled WGS sequence"/>
</dbReference>
<feature type="signal peptide" evidence="6">
    <location>
        <begin position="1"/>
        <end position="22"/>
    </location>
</feature>
<evidence type="ECO:0000256" key="4">
    <source>
        <dbReference type="SAM" id="Coils"/>
    </source>
</evidence>
<reference evidence="8" key="1">
    <citation type="journal article" date="2019" name="Int. J. Syst. Evol. Microbiol.">
        <title>The Global Catalogue of Microorganisms (GCM) 10K type strain sequencing project: providing services to taxonomists for standard genome sequencing and annotation.</title>
        <authorList>
            <consortium name="The Broad Institute Genomics Platform"/>
            <consortium name="The Broad Institute Genome Sequencing Center for Infectious Disease"/>
            <person name="Wu L."/>
            <person name="Ma J."/>
        </authorList>
    </citation>
    <scope>NUCLEOTIDE SEQUENCE [LARGE SCALE GENOMIC DNA]</scope>
    <source>
        <strain evidence="8">JCM 17130</strain>
    </source>
</reference>
<accession>A0ABW4L9G5</accession>
<evidence type="ECO:0000256" key="2">
    <source>
        <dbReference type="ARBA" id="ARBA00022448"/>
    </source>
</evidence>
<evidence type="ECO:0000256" key="3">
    <source>
        <dbReference type="ARBA" id="ARBA00022729"/>
    </source>
</evidence>
<evidence type="ECO:0000313" key="7">
    <source>
        <dbReference type="EMBL" id="MFD1719529.1"/>
    </source>
</evidence>
<dbReference type="PANTHER" id="PTHR42953">
    <property type="entry name" value="HIGH-AFFINITY ZINC UPTAKE SYSTEM PROTEIN ZNUA-RELATED"/>
    <property type="match status" value="1"/>
</dbReference>
<dbReference type="RefSeq" id="WP_388010001.1">
    <property type="nucleotide sequence ID" value="NZ_JBHUEE010000010.1"/>
</dbReference>
<dbReference type="SUPFAM" id="SSF53807">
    <property type="entry name" value="Helical backbone' metal receptor"/>
    <property type="match status" value="1"/>
</dbReference>
<dbReference type="InterPro" id="IPR050492">
    <property type="entry name" value="Bact_metal-bind_prot9"/>
</dbReference>
<organism evidence="7 8">
    <name type="scientific">Georgenia deserti</name>
    <dbReference type="NCBI Taxonomy" id="2093781"/>
    <lineage>
        <taxon>Bacteria</taxon>
        <taxon>Bacillati</taxon>
        <taxon>Actinomycetota</taxon>
        <taxon>Actinomycetes</taxon>
        <taxon>Micrococcales</taxon>
        <taxon>Bogoriellaceae</taxon>
        <taxon>Georgenia</taxon>
    </lineage>
</organism>
<dbReference type="Pfam" id="PF01297">
    <property type="entry name" value="ZnuA"/>
    <property type="match status" value="1"/>
</dbReference>
<dbReference type="InterPro" id="IPR006127">
    <property type="entry name" value="ZnuA-like"/>
</dbReference>
<dbReference type="PANTHER" id="PTHR42953:SF3">
    <property type="entry name" value="HIGH-AFFINITY ZINC UPTAKE SYSTEM PROTEIN ZNUA"/>
    <property type="match status" value="1"/>
</dbReference>
<evidence type="ECO:0000256" key="6">
    <source>
        <dbReference type="SAM" id="SignalP"/>
    </source>
</evidence>
<gene>
    <name evidence="7" type="ORF">ACFSE6_16915</name>
</gene>
<evidence type="ECO:0000256" key="1">
    <source>
        <dbReference type="ARBA" id="ARBA00011028"/>
    </source>
</evidence>
<keyword evidence="8" id="KW-1185">Reference proteome</keyword>
<keyword evidence="2" id="KW-0813">Transport</keyword>
<feature type="coiled-coil region" evidence="4">
    <location>
        <begin position="184"/>
        <end position="211"/>
    </location>
</feature>
<evidence type="ECO:0000313" key="8">
    <source>
        <dbReference type="Proteomes" id="UP001597277"/>
    </source>
</evidence>
<name>A0ABW4L9G5_9MICO</name>
<comment type="caution">
    <text evidence="7">The sequence shown here is derived from an EMBL/GenBank/DDBJ whole genome shotgun (WGS) entry which is preliminary data.</text>
</comment>
<sequence>MRSRRLAVPLALIATVALPLSACSDTGAGSGGDGPIPEVYAALYPLEFVAAEVGGDHVSVSPITPAGTDPHDLELSTNTVARLDGSMVVYLSDFQAALDDALDVASPDVTLDVAEPARVTSWGLEAAHGEDEPAHSEEEATHEGGHDHEHSGATDPHFWLDPLRLADVADAVADEYAELDPDNADDYATNAEHLRSELEDLDADLATGLENCRTHTIVAAHEAYGYLADRYGLEQVGISGLDPESEPSPARLAEIREVVEREGVTTIFAEQLVNPAVAESFASDLGIDVEMLNPLETEPDSGDYLEAMRQNLETLSTALQCS</sequence>
<dbReference type="Gene3D" id="3.40.50.1980">
    <property type="entry name" value="Nitrogenase molybdenum iron protein domain"/>
    <property type="match status" value="2"/>
</dbReference>
<dbReference type="EMBL" id="JBHUEE010000010">
    <property type="protein sequence ID" value="MFD1719529.1"/>
    <property type="molecule type" value="Genomic_DNA"/>
</dbReference>
<feature type="chain" id="PRO_5045064511" evidence="6">
    <location>
        <begin position="23"/>
        <end position="322"/>
    </location>
</feature>
<feature type="compositionally biased region" description="Basic and acidic residues" evidence="5">
    <location>
        <begin position="127"/>
        <end position="152"/>
    </location>
</feature>
<keyword evidence="3 6" id="KW-0732">Signal</keyword>
<evidence type="ECO:0000256" key="5">
    <source>
        <dbReference type="SAM" id="MobiDB-lite"/>
    </source>
</evidence>
<feature type="region of interest" description="Disordered" evidence="5">
    <location>
        <begin position="127"/>
        <end position="157"/>
    </location>
</feature>
<proteinExistence type="inferred from homology"/>
<keyword evidence="4" id="KW-0175">Coiled coil</keyword>
<comment type="similarity">
    <text evidence="1">Belongs to the bacterial solute-binding protein 9 family.</text>
</comment>
<protein>
    <submittedName>
        <fullName evidence="7">Metal ABC transporter substrate-binding protein</fullName>
    </submittedName>
</protein>